<reference evidence="5 6" key="1">
    <citation type="submission" date="2024-11" db="EMBL/GenBank/DDBJ databases">
        <title>Adaptive evolution of stress response genes in parasites aligns with host niche diversity.</title>
        <authorList>
            <person name="Hahn C."/>
            <person name="Resl P."/>
        </authorList>
    </citation>
    <scope>NUCLEOTIDE SEQUENCE [LARGE SCALE GENOMIC DNA]</scope>
    <source>
        <strain evidence="5">EGGRZ-B1_66</strain>
        <tissue evidence="5">Body</tissue>
    </source>
</reference>
<dbReference type="SUPFAM" id="SSF54928">
    <property type="entry name" value="RNA-binding domain, RBD"/>
    <property type="match status" value="1"/>
</dbReference>
<feature type="compositionally biased region" description="Gly residues" evidence="3">
    <location>
        <begin position="171"/>
        <end position="180"/>
    </location>
</feature>
<feature type="region of interest" description="Disordered" evidence="3">
    <location>
        <begin position="46"/>
        <end position="71"/>
    </location>
</feature>
<dbReference type="GO" id="GO:0003723">
    <property type="term" value="F:RNA binding"/>
    <property type="evidence" value="ECO:0007669"/>
    <property type="project" value="UniProtKB-UniRule"/>
</dbReference>
<dbReference type="PANTHER" id="PTHR23236">
    <property type="entry name" value="EUKARYOTIC TRANSLATION INITIATION FACTOR 4B/4H"/>
    <property type="match status" value="1"/>
</dbReference>
<keyword evidence="1 2" id="KW-0694">RNA-binding</keyword>
<comment type="caution">
    <text evidence="5">The sequence shown here is derived from an EMBL/GenBank/DDBJ whole genome shotgun (WGS) entry which is preliminary data.</text>
</comment>
<feature type="compositionally biased region" description="Polar residues" evidence="3">
    <location>
        <begin position="54"/>
        <end position="65"/>
    </location>
</feature>
<evidence type="ECO:0000259" key="4">
    <source>
        <dbReference type="PROSITE" id="PS50102"/>
    </source>
</evidence>
<evidence type="ECO:0000256" key="2">
    <source>
        <dbReference type="PROSITE-ProRule" id="PRU00176"/>
    </source>
</evidence>
<name>A0ABD2QIB5_9PLAT</name>
<dbReference type="EMBL" id="JBJKFK010000149">
    <property type="protein sequence ID" value="KAL3319291.1"/>
    <property type="molecule type" value="Genomic_DNA"/>
</dbReference>
<feature type="domain" description="RRM" evidence="4">
    <location>
        <begin position="77"/>
        <end position="154"/>
    </location>
</feature>
<proteinExistence type="predicted"/>
<dbReference type="InterPro" id="IPR035979">
    <property type="entry name" value="RBD_domain_sf"/>
</dbReference>
<dbReference type="AlphaFoldDB" id="A0ABD2QIB5"/>
<dbReference type="SMART" id="SM00360">
    <property type="entry name" value="RRM"/>
    <property type="match status" value="1"/>
</dbReference>
<evidence type="ECO:0000256" key="3">
    <source>
        <dbReference type="SAM" id="MobiDB-lite"/>
    </source>
</evidence>
<keyword evidence="6" id="KW-1185">Reference proteome</keyword>
<dbReference type="PANTHER" id="PTHR23236:SF12">
    <property type="entry name" value="EUKARYOTIC INITIATION FACTOR 4B-RELATED"/>
    <property type="match status" value="1"/>
</dbReference>
<dbReference type="Pfam" id="PF00076">
    <property type="entry name" value="RRM_1"/>
    <property type="match status" value="1"/>
</dbReference>
<dbReference type="Gene3D" id="3.30.70.330">
    <property type="match status" value="1"/>
</dbReference>
<dbReference type="InterPro" id="IPR012677">
    <property type="entry name" value="Nucleotide-bd_a/b_plait_sf"/>
</dbReference>
<organism evidence="5 6">
    <name type="scientific">Cichlidogyrus casuarinus</name>
    <dbReference type="NCBI Taxonomy" id="1844966"/>
    <lineage>
        <taxon>Eukaryota</taxon>
        <taxon>Metazoa</taxon>
        <taxon>Spiralia</taxon>
        <taxon>Lophotrochozoa</taxon>
        <taxon>Platyhelminthes</taxon>
        <taxon>Monogenea</taxon>
        <taxon>Monopisthocotylea</taxon>
        <taxon>Dactylogyridea</taxon>
        <taxon>Ancyrocephalidae</taxon>
        <taxon>Cichlidogyrus</taxon>
    </lineage>
</organism>
<accession>A0ABD2QIB5</accession>
<dbReference type="PROSITE" id="PS50102">
    <property type="entry name" value="RRM"/>
    <property type="match status" value="1"/>
</dbReference>
<dbReference type="InterPro" id="IPR000504">
    <property type="entry name" value="RRM_dom"/>
</dbReference>
<sequence>MSSDEIKFDDELCDDSSKLDDNSIDAELQAIKERVFEMEAEANKLHEINDKQKSPLTSASQTPSVMSDEEKNEVDLRSVYVGNVDYGASAEELSSLFGSCGAVNRVTILCNVYTGQPKGYAYIEFENVDAVEAACALDGSNFRQRELKVLPKRRNVPGMSTTNRPPRRGFRGGARGGFRGGQFPVSRRGYMRSR</sequence>
<dbReference type="Proteomes" id="UP001626550">
    <property type="component" value="Unassembled WGS sequence"/>
</dbReference>
<feature type="region of interest" description="Disordered" evidence="3">
    <location>
        <begin position="155"/>
        <end position="194"/>
    </location>
</feature>
<evidence type="ECO:0000313" key="6">
    <source>
        <dbReference type="Proteomes" id="UP001626550"/>
    </source>
</evidence>
<evidence type="ECO:0000313" key="5">
    <source>
        <dbReference type="EMBL" id="KAL3319291.1"/>
    </source>
</evidence>
<gene>
    <name evidence="5" type="primary">PABPN1</name>
    <name evidence="5" type="ORF">Ciccas_002036</name>
</gene>
<protein>
    <submittedName>
        <fullName evidence="5">Polyadenylate-binding protein 2</fullName>
    </submittedName>
</protein>
<evidence type="ECO:0000256" key="1">
    <source>
        <dbReference type="ARBA" id="ARBA00022884"/>
    </source>
</evidence>